<dbReference type="Pfam" id="PF16861">
    <property type="entry name" value="Carbam_trans_C"/>
    <property type="match status" value="1"/>
</dbReference>
<dbReference type="PANTHER" id="PTHR34847">
    <property type="entry name" value="NODULATION PROTEIN U"/>
    <property type="match status" value="1"/>
</dbReference>
<dbReference type="SUPFAM" id="SSF53067">
    <property type="entry name" value="Actin-like ATPase domain"/>
    <property type="match status" value="1"/>
</dbReference>
<protein>
    <submittedName>
        <fullName evidence="3">Carbamoyltransferase C-terminal domain-containing protein</fullName>
    </submittedName>
</protein>
<dbReference type="Gene3D" id="3.90.870.20">
    <property type="entry name" value="Carbamoyltransferase, C-terminal domain"/>
    <property type="match status" value="1"/>
</dbReference>
<reference evidence="3 4" key="1">
    <citation type="submission" date="2023-10" db="EMBL/GenBank/DDBJ databases">
        <title>Bacteria for the degradation of biodegradable plastic PBAT(Polybutylene adipate terephthalate).</title>
        <authorList>
            <person name="Weon H.-Y."/>
            <person name="Yeon J."/>
        </authorList>
    </citation>
    <scope>NUCLEOTIDE SEQUENCE [LARGE SCALE GENOMIC DNA]</scope>
    <source>
        <strain evidence="3 4">SBD 7-3</strain>
        <plasmid evidence="3 4">unnamed2</plasmid>
    </source>
</reference>
<dbReference type="NCBIfam" id="TIGR00702">
    <property type="entry name" value="YcaO-type kinase domain"/>
    <property type="match status" value="1"/>
</dbReference>
<gene>
    <name evidence="3" type="ORF">RXV79_28125</name>
</gene>
<dbReference type="Proteomes" id="UP001303946">
    <property type="component" value="Plasmid unnamed2"/>
</dbReference>
<dbReference type="Pfam" id="PF02543">
    <property type="entry name" value="Carbam_trans_N"/>
    <property type="match status" value="2"/>
</dbReference>
<dbReference type="Pfam" id="PF02624">
    <property type="entry name" value="YcaO"/>
    <property type="match status" value="1"/>
</dbReference>
<dbReference type="InterPro" id="IPR003696">
    <property type="entry name" value="Carbtransf_dom"/>
</dbReference>
<organism evidence="3 4">
    <name type="scientific">Piscinibacter gummiphilus</name>
    <dbReference type="NCBI Taxonomy" id="946333"/>
    <lineage>
        <taxon>Bacteria</taxon>
        <taxon>Pseudomonadati</taxon>
        <taxon>Pseudomonadota</taxon>
        <taxon>Betaproteobacteria</taxon>
        <taxon>Burkholderiales</taxon>
        <taxon>Sphaerotilaceae</taxon>
        <taxon>Piscinibacter</taxon>
    </lineage>
</organism>
<dbReference type="PROSITE" id="PS51664">
    <property type="entry name" value="YCAO"/>
    <property type="match status" value="1"/>
</dbReference>
<comment type="similarity">
    <text evidence="1">Belongs to the NodU/CmcH family.</text>
</comment>
<dbReference type="Gene3D" id="3.30.160.660">
    <property type="match status" value="1"/>
</dbReference>
<dbReference type="InterPro" id="IPR043129">
    <property type="entry name" value="ATPase_NBD"/>
</dbReference>
<evidence type="ECO:0000313" key="4">
    <source>
        <dbReference type="Proteomes" id="UP001303946"/>
    </source>
</evidence>
<evidence type="ECO:0000256" key="1">
    <source>
        <dbReference type="ARBA" id="ARBA00006129"/>
    </source>
</evidence>
<evidence type="ECO:0000259" key="2">
    <source>
        <dbReference type="PROSITE" id="PS51664"/>
    </source>
</evidence>
<accession>A0ABZ0D750</accession>
<keyword evidence="3" id="KW-0614">Plasmid</keyword>
<dbReference type="InterPro" id="IPR038152">
    <property type="entry name" value="Carbam_trans_C_sf"/>
</dbReference>
<feature type="domain" description="YcaO" evidence="2">
    <location>
        <begin position="783"/>
        <end position="1112"/>
    </location>
</feature>
<keyword evidence="4" id="KW-1185">Reference proteome</keyword>
<dbReference type="CDD" id="cd24098">
    <property type="entry name" value="ASKHA_NBD_TobZ_N"/>
    <property type="match status" value="1"/>
</dbReference>
<sequence length="1112" mass="121356">MNGTLKHGGFNGEVVVVAFGAQVHAHKEAAARRTSIKKPLTIVGISASHDASACVLRDGKLVRAIQLERLTRVKHDGQVFLHSSLAVDYCLSSLGLRERDVDFFAFNCMPLSPGVTGLGLPSHDDGFRLFDPFGDRAVFVSHHLSHALGAFHGSPFETATVIVADGSGGTTVGKPDLLLSGPELLDYLSTPSHHLEPLHVQSVYRFGGNGWTLVDREYSDVFNPISGVSRLGEAYATISGYVFGDWQASGKVMGLAPYGDPERFGGTLLIRDEHGRLQFGNHWRNQHRRVLKRGAPMEYRDLAARVQRDLETALIDRFRSAIAKTKCGDVAYAGGIALNSVANQRLRTETGATGLYVMPSCHDAGISIGAAVGAHKFATGELSPNSIATDAFGHPYSRRDIAAAIAQSDGLVQKQVVGLEDIVDLLAARKIVGWFDGGSEFGPRSLGQRSLLAAPTDRDMWTYINRRIKFREDFRPFAPMVPEEVASEYFEIDEPSPFMLRVVRVRDRYRQMLGAITHVDGTARVQTVRRDVLPKLHELLHRVGARLGVPVLVNTSFNVRGEPLVETPGQAIEMLMATHLDAVVFNGDTLVQPYSMPTKALTPELVLQLPPKCRLDVRITHSERRYLLVPEARGSDAAVELPEWAYQLISQLDGERSVSTFIDALSADLRPAAHRLLESLVALRLLAIKGGVPQGSANGLSTLPLPPAIHPLTGTAVDDPTPLVAGTQRTEYLAQTISRVKSKLAVMQVGRVADVSDYDHLRIPVISCIRPFVSEEDITCTQGKGVDLDHALASALMETVERYSAWHHRHLRTRIATPAELSRSSEPFLPISRLGGRDVETGAFEWVWAQGLNGTRPRWVPAAAVFSPYEPPSGVTAPLSWCTTGLSAGNTLHEAIAHGLLEVVERNALSRYQVGHPGRLLDVSSLPEGPERDLFARFSQAGIEFFVVAFDEISALPAFSVSLYEPEGPEPRIPVSGQGCNPSPRIALQRAALEAAQSRVVAIQGSREDLVRHGSDWIADQAARSAHWQRAREAASRNGTVQLPKEPISPRTVGELIAQVVTPLRLQGFEEVLYVDLTNPRVGIPVACVIIPGMYDIDTIPESRSSNYREFA</sequence>
<evidence type="ECO:0000313" key="3">
    <source>
        <dbReference type="EMBL" id="WOB11351.1"/>
    </source>
</evidence>
<proteinExistence type="inferred from homology"/>
<dbReference type="InterPro" id="IPR051338">
    <property type="entry name" value="NodU/CmcH_Carbamoyltrnsfr"/>
</dbReference>
<dbReference type="InterPro" id="IPR031730">
    <property type="entry name" value="Carbam_trans_C"/>
</dbReference>
<dbReference type="EMBL" id="CP136338">
    <property type="protein sequence ID" value="WOB11351.1"/>
    <property type="molecule type" value="Genomic_DNA"/>
</dbReference>
<name>A0ABZ0D750_9BURK</name>
<dbReference type="PANTHER" id="PTHR34847:SF1">
    <property type="entry name" value="NODULATION PROTEIN U"/>
    <property type="match status" value="1"/>
</dbReference>
<dbReference type="InterPro" id="IPR003776">
    <property type="entry name" value="YcaO-like_dom"/>
</dbReference>
<dbReference type="Gene3D" id="3.30.420.40">
    <property type="match status" value="2"/>
</dbReference>
<geneLocation type="plasmid" evidence="3 4">
    <name>unnamed2</name>
</geneLocation>
<dbReference type="RefSeq" id="WP_316704627.1">
    <property type="nucleotide sequence ID" value="NZ_CP136338.1"/>
</dbReference>